<accession>A0ABU8UUD3</accession>
<comment type="caution">
    <text evidence="5">The sequence shown here is derived from an EMBL/GenBank/DDBJ whole genome shotgun (WGS) entry which is preliminary data.</text>
</comment>
<evidence type="ECO:0000256" key="1">
    <source>
        <dbReference type="ARBA" id="ARBA00022857"/>
    </source>
</evidence>
<gene>
    <name evidence="5" type="ORF">WKI71_41770</name>
</gene>
<evidence type="ECO:0000256" key="3">
    <source>
        <dbReference type="SAM" id="MobiDB-lite"/>
    </source>
</evidence>
<reference evidence="5 6" key="1">
    <citation type="submission" date="2024-03" db="EMBL/GenBank/DDBJ databases">
        <title>Novel Streptomyces species of biotechnological and ecological value are a feature of Machair soil.</title>
        <authorList>
            <person name="Prole J.R."/>
            <person name="Goodfellow M."/>
            <person name="Allenby N."/>
            <person name="Ward A.C."/>
        </authorList>
    </citation>
    <scope>NUCLEOTIDE SEQUENCE [LARGE SCALE GENOMIC DNA]</scope>
    <source>
        <strain evidence="5 6">MS1.AVA.1</strain>
    </source>
</reference>
<dbReference type="EMBL" id="JBBKAK010000001">
    <property type="protein sequence ID" value="MEJ8672498.1"/>
    <property type="molecule type" value="Genomic_DNA"/>
</dbReference>
<feature type="region of interest" description="Disordered" evidence="3">
    <location>
        <begin position="202"/>
        <end position="222"/>
    </location>
</feature>
<dbReference type="InterPro" id="IPR020843">
    <property type="entry name" value="ER"/>
</dbReference>
<protein>
    <submittedName>
        <fullName evidence="5">Zinc-binding dehydrogenase</fullName>
    </submittedName>
</protein>
<evidence type="ECO:0000313" key="5">
    <source>
        <dbReference type="EMBL" id="MEJ8672498.1"/>
    </source>
</evidence>
<keyword evidence="6" id="KW-1185">Reference proteome</keyword>
<dbReference type="InterPro" id="IPR002364">
    <property type="entry name" value="Quin_OxRdtase/zeta-crystal_CS"/>
</dbReference>
<organism evidence="5 6">
    <name type="scientific">Streptomyces machairae</name>
    <dbReference type="NCBI Taxonomy" id="3134109"/>
    <lineage>
        <taxon>Bacteria</taxon>
        <taxon>Bacillati</taxon>
        <taxon>Actinomycetota</taxon>
        <taxon>Actinomycetes</taxon>
        <taxon>Kitasatosporales</taxon>
        <taxon>Streptomycetaceae</taxon>
        <taxon>Streptomyces</taxon>
    </lineage>
</organism>
<dbReference type="PANTHER" id="PTHR48106">
    <property type="entry name" value="QUINONE OXIDOREDUCTASE PIG3-RELATED"/>
    <property type="match status" value="1"/>
</dbReference>
<dbReference type="InterPro" id="IPR013149">
    <property type="entry name" value="ADH-like_C"/>
</dbReference>
<dbReference type="SUPFAM" id="SSF51735">
    <property type="entry name" value="NAD(P)-binding Rossmann-fold domains"/>
    <property type="match status" value="1"/>
</dbReference>
<keyword evidence="2" id="KW-0560">Oxidoreductase</keyword>
<dbReference type="Pfam" id="PF00107">
    <property type="entry name" value="ADH_zinc_N"/>
    <property type="match status" value="1"/>
</dbReference>
<dbReference type="InterPro" id="IPR036291">
    <property type="entry name" value="NAD(P)-bd_dom_sf"/>
</dbReference>
<name>A0ABU8UUD3_9ACTN</name>
<proteinExistence type="predicted"/>
<feature type="domain" description="Enoyl reductase (ER)" evidence="4">
    <location>
        <begin position="1"/>
        <end position="221"/>
    </location>
</feature>
<dbReference type="Gene3D" id="3.90.180.10">
    <property type="entry name" value="Medium-chain alcohol dehydrogenases, catalytic domain"/>
    <property type="match status" value="1"/>
</dbReference>
<dbReference type="Pfam" id="PF08240">
    <property type="entry name" value="ADH_N"/>
    <property type="match status" value="1"/>
</dbReference>
<feature type="compositionally biased region" description="Low complexity" evidence="3">
    <location>
        <begin position="208"/>
        <end position="222"/>
    </location>
</feature>
<evidence type="ECO:0000256" key="2">
    <source>
        <dbReference type="ARBA" id="ARBA00023002"/>
    </source>
</evidence>
<dbReference type="SMART" id="SM00829">
    <property type="entry name" value="PKS_ER"/>
    <property type="match status" value="1"/>
</dbReference>
<evidence type="ECO:0000313" key="6">
    <source>
        <dbReference type="Proteomes" id="UP001376459"/>
    </source>
</evidence>
<keyword evidence="1" id="KW-0521">NADP</keyword>
<dbReference type="Gene3D" id="3.40.50.720">
    <property type="entry name" value="NAD(P)-binding Rossmann-like Domain"/>
    <property type="match status" value="1"/>
</dbReference>
<sequence>MTLAVRAAALNYRDIMLATGLLPPEAGEVGIGGDRPGFECAGIVTAVGAGVDGLTVGDRVCAAVPACLASHTVAPASAVVRIPDGLGFAAAATLPVAFLTVHYALHDLARLAGGETVLVHGAAGGVGLAALQYARLVGAQVIATAGSPVKRDLLRALGVEHVLDSRSLEFAGQALRITGGRGWTWWSTRWPGRPSTGAWRRCGPAVGSSSSASATSTPTSRF</sequence>
<dbReference type="SUPFAM" id="SSF50129">
    <property type="entry name" value="GroES-like"/>
    <property type="match status" value="1"/>
</dbReference>
<dbReference type="CDD" id="cd05195">
    <property type="entry name" value="enoyl_red"/>
    <property type="match status" value="1"/>
</dbReference>
<dbReference type="InterPro" id="IPR011032">
    <property type="entry name" value="GroES-like_sf"/>
</dbReference>
<dbReference type="Proteomes" id="UP001376459">
    <property type="component" value="Unassembled WGS sequence"/>
</dbReference>
<evidence type="ECO:0000259" key="4">
    <source>
        <dbReference type="SMART" id="SM00829"/>
    </source>
</evidence>
<dbReference type="InterPro" id="IPR013154">
    <property type="entry name" value="ADH-like_N"/>
</dbReference>
<dbReference type="PROSITE" id="PS01162">
    <property type="entry name" value="QOR_ZETA_CRYSTAL"/>
    <property type="match status" value="1"/>
</dbReference>